<keyword evidence="1" id="KW-0812">Transmembrane</keyword>
<feature type="chain" id="PRO_5041369917" evidence="2">
    <location>
        <begin position="21"/>
        <end position="290"/>
    </location>
</feature>
<evidence type="ECO:0000256" key="1">
    <source>
        <dbReference type="SAM" id="Phobius"/>
    </source>
</evidence>
<organism evidence="3 4">
    <name type="scientific">Armillaria novae-zelandiae</name>
    <dbReference type="NCBI Taxonomy" id="153914"/>
    <lineage>
        <taxon>Eukaryota</taxon>
        <taxon>Fungi</taxon>
        <taxon>Dikarya</taxon>
        <taxon>Basidiomycota</taxon>
        <taxon>Agaricomycotina</taxon>
        <taxon>Agaricomycetes</taxon>
        <taxon>Agaricomycetidae</taxon>
        <taxon>Agaricales</taxon>
        <taxon>Marasmiineae</taxon>
        <taxon>Physalacriaceae</taxon>
        <taxon>Armillaria</taxon>
    </lineage>
</organism>
<dbReference type="Proteomes" id="UP001175227">
    <property type="component" value="Unassembled WGS sequence"/>
</dbReference>
<proteinExistence type="predicted"/>
<accession>A0AA39NZT0</accession>
<sequence>MFHLVLNMCIFPAIIPSASALIISIESAPVSLQATPIGLRWEHHDPRNFVVGAFLANGSETMVATTMQAVVNFTAHRIVDMTFNYTSLSGKDCILLALSPEHTCVSNVSHLIPFSVNCFRPRHPFAQSEPFLVIPADRESTWTPLDLLLPTSDTAASVSGNIPTLKAASCVPPKATSRAYAIVGSVFGFLAIWGMVSASICIMIRRQKGMILTSVPFFRHPPTTPIPFPLYSGNTEFLQAHGTQAQSEVSKAHRTRENVRMRKEIIALEKRIRRMEARYVISPPPSYRSA</sequence>
<feature type="signal peptide" evidence="2">
    <location>
        <begin position="1"/>
        <end position="20"/>
    </location>
</feature>
<evidence type="ECO:0000313" key="4">
    <source>
        <dbReference type="Proteomes" id="UP001175227"/>
    </source>
</evidence>
<dbReference type="AlphaFoldDB" id="A0AA39NZT0"/>
<keyword evidence="1" id="KW-1133">Transmembrane helix</keyword>
<reference evidence="3" key="1">
    <citation type="submission" date="2023-06" db="EMBL/GenBank/DDBJ databases">
        <authorList>
            <consortium name="Lawrence Berkeley National Laboratory"/>
            <person name="Ahrendt S."/>
            <person name="Sahu N."/>
            <person name="Indic B."/>
            <person name="Wong-Bajracharya J."/>
            <person name="Merenyi Z."/>
            <person name="Ke H.-M."/>
            <person name="Monk M."/>
            <person name="Kocsube S."/>
            <person name="Drula E."/>
            <person name="Lipzen A."/>
            <person name="Balint B."/>
            <person name="Henrissat B."/>
            <person name="Andreopoulos B."/>
            <person name="Martin F.M."/>
            <person name="Harder C.B."/>
            <person name="Rigling D."/>
            <person name="Ford K.L."/>
            <person name="Foster G.D."/>
            <person name="Pangilinan J."/>
            <person name="Papanicolaou A."/>
            <person name="Barry K."/>
            <person name="LaButti K."/>
            <person name="Viragh M."/>
            <person name="Koriabine M."/>
            <person name="Yan M."/>
            <person name="Riley R."/>
            <person name="Champramary S."/>
            <person name="Plett K.L."/>
            <person name="Tsai I.J."/>
            <person name="Slot J."/>
            <person name="Sipos G."/>
            <person name="Plett J."/>
            <person name="Nagy L.G."/>
            <person name="Grigoriev I.V."/>
        </authorList>
    </citation>
    <scope>NUCLEOTIDE SEQUENCE</scope>
    <source>
        <strain evidence="3">ICMP 16352</strain>
    </source>
</reference>
<evidence type="ECO:0000256" key="2">
    <source>
        <dbReference type="SAM" id="SignalP"/>
    </source>
</evidence>
<name>A0AA39NZT0_9AGAR</name>
<keyword evidence="4" id="KW-1185">Reference proteome</keyword>
<evidence type="ECO:0000313" key="3">
    <source>
        <dbReference type="EMBL" id="KAK0474910.1"/>
    </source>
</evidence>
<keyword evidence="1" id="KW-0472">Membrane</keyword>
<protein>
    <submittedName>
        <fullName evidence="3">Uncharacterized protein</fullName>
    </submittedName>
</protein>
<feature type="transmembrane region" description="Helical" evidence="1">
    <location>
        <begin position="179"/>
        <end position="204"/>
    </location>
</feature>
<comment type="caution">
    <text evidence="3">The sequence shown here is derived from an EMBL/GenBank/DDBJ whole genome shotgun (WGS) entry which is preliminary data.</text>
</comment>
<keyword evidence="2" id="KW-0732">Signal</keyword>
<dbReference type="EMBL" id="JAUEPR010000025">
    <property type="protein sequence ID" value="KAK0474910.1"/>
    <property type="molecule type" value="Genomic_DNA"/>
</dbReference>
<gene>
    <name evidence="3" type="ORF">IW261DRAFT_533560</name>
</gene>